<protein>
    <submittedName>
        <fullName evidence="2">Uncharacterized protein</fullName>
    </submittedName>
</protein>
<dbReference type="Proteomes" id="UP000009081">
    <property type="component" value="Chromosome"/>
</dbReference>
<dbReference type="KEGG" id="mea:Mex_1p3813"/>
<evidence type="ECO:0000313" key="3">
    <source>
        <dbReference type="Proteomes" id="UP000009081"/>
    </source>
</evidence>
<organism evidence="2 3">
    <name type="scientific">Methylorubrum extorquens (strain ATCC 14718 / DSM 1338 / JCM 2805 / NCIMB 9133 / AM1)</name>
    <name type="common">Methylobacterium extorquens</name>
    <dbReference type="NCBI Taxonomy" id="272630"/>
    <lineage>
        <taxon>Bacteria</taxon>
        <taxon>Pseudomonadati</taxon>
        <taxon>Pseudomonadota</taxon>
        <taxon>Alphaproteobacteria</taxon>
        <taxon>Hyphomicrobiales</taxon>
        <taxon>Methylobacteriaceae</taxon>
        <taxon>Methylorubrum</taxon>
    </lineage>
</organism>
<feature type="region of interest" description="Disordered" evidence="1">
    <location>
        <begin position="1"/>
        <end position="24"/>
    </location>
</feature>
<evidence type="ECO:0000256" key="1">
    <source>
        <dbReference type="SAM" id="MobiDB-lite"/>
    </source>
</evidence>
<dbReference type="EMBL" id="CP001510">
    <property type="protein sequence ID" value="ACS41507.1"/>
    <property type="molecule type" value="Genomic_DNA"/>
</dbReference>
<dbReference type="HOGENOM" id="CLU_2220020_0_0_5"/>
<evidence type="ECO:0000313" key="2">
    <source>
        <dbReference type="EMBL" id="ACS41507.1"/>
    </source>
</evidence>
<keyword evidence="3" id="KW-1185">Reference proteome</keyword>
<dbReference type="AlphaFoldDB" id="C5AZY3"/>
<proteinExistence type="predicted"/>
<reference evidence="2 3" key="1">
    <citation type="journal article" date="2009" name="PLoS ONE">
        <title>Methylobacterium genome sequences: a reference blueprint to investigate microbial metabolism of C1 compounds from natural and industrial sources.</title>
        <authorList>
            <person name="Vuilleumier S."/>
            <person name="Chistoserdova L."/>
            <person name="Lee M.-C."/>
            <person name="Bringel F."/>
            <person name="Lajus A."/>
            <person name="Zhou Y."/>
            <person name="Gourion B."/>
            <person name="Barbe V."/>
            <person name="Chang J."/>
            <person name="Cruveiller S."/>
            <person name="Dossat C."/>
            <person name="Gillett W."/>
            <person name="Gruffaz C."/>
            <person name="Haugen E."/>
            <person name="Hourcade E."/>
            <person name="Levy R."/>
            <person name="Mangenot S."/>
            <person name="Muller E."/>
            <person name="Nadalig T."/>
            <person name="Pagni M."/>
            <person name="Penny C."/>
            <person name="Peyraud R."/>
            <person name="Robinson D.G."/>
            <person name="Roche D."/>
            <person name="Rouy Z."/>
            <person name="Saenampechek C."/>
            <person name="Salvignol G."/>
            <person name="Vallenet D."/>
            <person name="Wu Z."/>
            <person name="Marx C.J."/>
            <person name="Vorholt J.A."/>
            <person name="Olson M.V."/>
            <person name="Kaul R."/>
            <person name="Weissenbach J."/>
            <person name="Medigue C."/>
            <person name="Lidstrom M.E."/>
        </authorList>
    </citation>
    <scope>NUCLEOTIDE SEQUENCE [LARGE SCALE GENOMIC DNA]</scope>
    <source>
        <strain evidence="3">ATCC 14718 / DSM 1338 / JCM 2805 / NCIMB 9133 / AM1</strain>
    </source>
</reference>
<sequence>MKSSTNRWAASPWSRMRSQAQVASNRLRRVRTRKRCSSSWTKRCSKACLRSSNVVMAGLHFEAVAGLARVASGILATVGDKSVILPWGDWLIALAVSLPCRRCGSR</sequence>
<dbReference type="STRING" id="272630.MexAM1_META1p3813"/>
<gene>
    <name evidence="2" type="ordered locus">MexAM1_META1p3813</name>
</gene>
<name>C5AZY3_METEA</name>
<accession>C5AZY3</accession>